<reference evidence="3" key="1">
    <citation type="submission" date="2023-05" db="EMBL/GenBank/DDBJ databases">
        <title>Nepenthes gracilis genome sequencing.</title>
        <authorList>
            <person name="Fukushima K."/>
        </authorList>
    </citation>
    <scope>NUCLEOTIDE SEQUENCE</scope>
    <source>
        <strain evidence="3">SING2019-196</strain>
    </source>
</reference>
<proteinExistence type="predicted"/>
<dbReference type="AlphaFoldDB" id="A0AAD3TIV4"/>
<protein>
    <recommendedName>
        <fullName evidence="2">Late embryogenesis abundant protein LEA-2 subgroup domain-containing protein</fullName>
    </recommendedName>
</protein>
<feature type="transmembrane region" description="Helical" evidence="1">
    <location>
        <begin position="12"/>
        <end position="37"/>
    </location>
</feature>
<organism evidence="3 4">
    <name type="scientific">Nepenthes gracilis</name>
    <name type="common">Slender pitcher plant</name>
    <dbReference type="NCBI Taxonomy" id="150966"/>
    <lineage>
        <taxon>Eukaryota</taxon>
        <taxon>Viridiplantae</taxon>
        <taxon>Streptophyta</taxon>
        <taxon>Embryophyta</taxon>
        <taxon>Tracheophyta</taxon>
        <taxon>Spermatophyta</taxon>
        <taxon>Magnoliopsida</taxon>
        <taxon>eudicotyledons</taxon>
        <taxon>Gunneridae</taxon>
        <taxon>Pentapetalae</taxon>
        <taxon>Caryophyllales</taxon>
        <taxon>Nepenthaceae</taxon>
        <taxon>Nepenthes</taxon>
    </lineage>
</organism>
<name>A0AAD3TIV4_NEPGR</name>
<feature type="domain" description="Late embryogenesis abundant protein LEA-2 subgroup" evidence="2">
    <location>
        <begin position="71"/>
        <end position="131"/>
    </location>
</feature>
<dbReference type="PANTHER" id="PTHR31852">
    <property type="entry name" value="LATE EMBRYOGENESIS ABUNDANT (LEA) HYDROXYPROLINE-RICH GLYCOPROTEIN FAMILY"/>
    <property type="match status" value="1"/>
</dbReference>
<keyword evidence="1" id="KW-1133">Transmembrane helix</keyword>
<dbReference type="SUPFAM" id="SSF117070">
    <property type="entry name" value="LEA14-like"/>
    <property type="match status" value="1"/>
</dbReference>
<keyword evidence="4" id="KW-1185">Reference proteome</keyword>
<dbReference type="EMBL" id="BSYO01000038">
    <property type="protein sequence ID" value="GMH30277.1"/>
    <property type="molecule type" value="Genomic_DNA"/>
</dbReference>
<dbReference type="InterPro" id="IPR004864">
    <property type="entry name" value="LEA_2"/>
</dbReference>
<sequence>MNGIRTTKKGLKICSGITALFHVSLLVALIVLCLTVLRPKEPKITAQNIILKEVKWQKTPKFSVNISMEITITVHNPNQGSFKYMNSPAYVSYGGKVVAKSLILEDEIPSRGKQNLSTTVEIDGDGLRPVARFSGDLLRGCFNFTSSATFVGKVSFLKLFRIKATGFSSCGVSVLLRTHRASSSGCISEVNF</sequence>
<dbReference type="Gene3D" id="2.60.40.1820">
    <property type="match status" value="1"/>
</dbReference>
<keyword evidence="1" id="KW-0472">Membrane</keyword>
<comment type="caution">
    <text evidence="3">The sequence shown here is derived from an EMBL/GenBank/DDBJ whole genome shotgun (WGS) entry which is preliminary data.</text>
</comment>
<gene>
    <name evidence="3" type="ORF">Nepgr_032120</name>
</gene>
<evidence type="ECO:0000259" key="2">
    <source>
        <dbReference type="Pfam" id="PF03168"/>
    </source>
</evidence>
<dbReference type="Pfam" id="PF03168">
    <property type="entry name" value="LEA_2"/>
    <property type="match status" value="1"/>
</dbReference>
<evidence type="ECO:0000313" key="4">
    <source>
        <dbReference type="Proteomes" id="UP001279734"/>
    </source>
</evidence>
<dbReference type="Proteomes" id="UP001279734">
    <property type="component" value="Unassembled WGS sequence"/>
</dbReference>
<dbReference type="InterPro" id="IPR055301">
    <property type="entry name" value="Lea14-like_2"/>
</dbReference>
<accession>A0AAD3TIV4</accession>
<evidence type="ECO:0000313" key="3">
    <source>
        <dbReference type="EMBL" id="GMH30277.1"/>
    </source>
</evidence>
<evidence type="ECO:0000256" key="1">
    <source>
        <dbReference type="SAM" id="Phobius"/>
    </source>
</evidence>
<keyword evidence="1" id="KW-0812">Transmembrane</keyword>